<keyword evidence="1" id="KW-0812">Transmembrane</keyword>
<feature type="transmembrane region" description="Helical" evidence="1">
    <location>
        <begin position="272"/>
        <end position="290"/>
    </location>
</feature>
<keyword evidence="1" id="KW-1133">Transmembrane helix</keyword>
<feature type="transmembrane region" description="Helical" evidence="1">
    <location>
        <begin position="155"/>
        <end position="171"/>
    </location>
</feature>
<evidence type="ECO:0000256" key="1">
    <source>
        <dbReference type="SAM" id="Phobius"/>
    </source>
</evidence>
<gene>
    <name evidence="2" type="ORF">GYA55_05460</name>
</gene>
<name>A0A7X9FQT1_9DELT</name>
<organism evidence="2 3">
    <name type="scientific">SAR324 cluster bacterium</name>
    <dbReference type="NCBI Taxonomy" id="2024889"/>
    <lineage>
        <taxon>Bacteria</taxon>
        <taxon>Deltaproteobacteria</taxon>
        <taxon>SAR324 cluster</taxon>
    </lineage>
</organism>
<evidence type="ECO:0008006" key="4">
    <source>
        <dbReference type="Google" id="ProtNLM"/>
    </source>
</evidence>
<proteinExistence type="predicted"/>
<keyword evidence="1" id="KW-0472">Membrane</keyword>
<feature type="transmembrane region" description="Helical" evidence="1">
    <location>
        <begin position="178"/>
        <end position="203"/>
    </location>
</feature>
<evidence type="ECO:0000313" key="3">
    <source>
        <dbReference type="Proteomes" id="UP000524246"/>
    </source>
</evidence>
<evidence type="ECO:0000313" key="2">
    <source>
        <dbReference type="EMBL" id="NMC62600.1"/>
    </source>
</evidence>
<feature type="transmembrane region" description="Helical" evidence="1">
    <location>
        <begin position="89"/>
        <end position="106"/>
    </location>
</feature>
<dbReference type="Proteomes" id="UP000524246">
    <property type="component" value="Unassembled WGS sequence"/>
</dbReference>
<comment type="caution">
    <text evidence="2">The sequence shown here is derived from an EMBL/GenBank/DDBJ whole genome shotgun (WGS) entry which is preliminary data.</text>
</comment>
<dbReference type="EMBL" id="JAAZON010000230">
    <property type="protein sequence ID" value="NMC62600.1"/>
    <property type="molecule type" value="Genomic_DNA"/>
</dbReference>
<feature type="transmembrane region" description="Helical" evidence="1">
    <location>
        <begin position="223"/>
        <end position="246"/>
    </location>
</feature>
<reference evidence="2 3" key="1">
    <citation type="journal article" date="2020" name="Biotechnol. Biofuels">
        <title>New insights from the biogas microbiome by comprehensive genome-resolved metagenomics of nearly 1600 species originating from multiple anaerobic digesters.</title>
        <authorList>
            <person name="Campanaro S."/>
            <person name="Treu L."/>
            <person name="Rodriguez-R L.M."/>
            <person name="Kovalovszki A."/>
            <person name="Ziels R.M."/>
            <person name="Maus I."/>
            <person name="Zhu X."/>
            <person name="Kougias P.G."/>
            <person name="Basile A."/>
            <person name="Luo G."/>
            <person name="Schluter A."/>
            <person name="Konstantinidis K.T."/>
            <person name="Angelidaki I."/>
        </authorList>
    </citation>
    <scope>NUCLEOTIDE SEQUENCE [LARGE SCALE GENOMIC DNA]</scope>
    <source>
        <strain evidence="2">AS27yjCOA_65</strain>
    </source>
</reference>
<accession>A0A7X9FQT1</accession>
<sequence>MESPADPDLFARLAIGRLIAKKGVYLFDPFGFTPRKDLFVDHEWFSGYAFYLISLLRADWAFVVFRCVTMTVSIYLLYLACLEWNKGKVNCFSFLFGVVQCLYIWFSVVRSQVFTYMLIPLLLLGICRFERRASASTLSLMPIAMLLWANSHGGFVVGFAFLGLYVCILSIRRDFRRLIVVLSCIGACVIATSINPYGFRLFWLFVIEAVSMPRPTISEWQPLSFFVAADILNFFYLGVIIIGLYIKRKNIEKIELLFLFVSSIEGIMHQRLFAITAMIAIVFCQGYFEATLSAFRNHFSSVYQSISRSSAFALLLLSIPLLLFSLFRLATISSHRLDFSKYPVYALESLRQSKESGKLLVDFNLGSFALWRLYPKFLVSLDGRYEEVYPESTVKLVSESLCPSCENFLNSFQTVDPDFVVVSAKDEANKMLAKIGKAWSVAYMDEEFAILSKKELSLISRRDLGNIKMWEPLF</sequence>
<protein>
    <recommendedName>
        <fullName evidence="4">Glycosyltransferase RgtA/B/C/D-like domain-containing protein</fullName>
    </recommendedName>
</protein>
<feature type="transmembrane region" description="Helical" evidence="1">
    <location>
        <begin position="310"/>
        <end position="331"/>
    </location>
</feature>
<dbReference type="AlphaFoldDB" id="A0A7X9FQT1"/>
<feature type="transmembrane region" description="Helical" evidence="1">
    <location>
        <begin position="60"/>
        <end position="82"/>
    </location>
</feature>